<proteinExistence type="predicted"/>
<evidence type="ECO:0000256" key="2">
    <source>
        <dbReference type="ARBA" id="ARBA00022723"/>
    </source>
</evidence>
<dbReference type="EMBL" id="CP014544">
    <property type="protein sequence ID" value="AMO70049.1"/>
    <property type="molecule type" value="Genomic_DNA"/>
</dbReference>
<sequence>MSLIELFDVSEISSGEMRKAELPCGKTVAVYNVDGEIFATADLCTHEDVSLCDDGSLLGGVVECGWHYGTYDVKTGKALTYPCEVDLEVYPVRIIDHRVLLEV</sequence>
<evidence type="ECO:0000256" key="3">
    <source>
        <dbReference type="ARBA" id="ARBA00023004"/>
    </source>
</evidence>
<dbReference type="GO" id="GO:0051537">
    <property type="term" value="F:2 iron, 2 sulfur cluster binding"/>
    <property type="evidence" value="ECO:0007669"/>
    <property type="project" value="UniProtKB-KW"/>
</dbReference>
<dbReference type="CDD" id="cd03528">
    <property type="entry name" value="Rieske_RO_ferredoxin"/>
    <property type="match status" value="1"/>
</dbReference>
<keyword evidence="1" id="KW-0001">2Fe-2S</keyword>
<evidence type="ECO:0000313" key="6">
    <source>
        <dbReference type="EMBL" id="AMO70049.1"/>
    </source>
</evidence>
<evidence type="ECO:0000256" key="4">
    <source>
        <dbReference type="ARBA" id="ARBA00023014"/>
    </source>
</evidence>
<protein>
    <recommendedName>
        <fullName evidence="5">Rieske domain-containing protein</fullName>
    </recommendedName>
</protein>
<keyword evidence="3" id="KW-0408">Iron</keyword>
<dbReference type="SUPFAM" id="SSF50022">
    <property type="entry name" value="ISP domain"/>
    <property type="match status" value="1"/>
</dbReference>
<evidence type="ECO:0000259" key="5">
    <source>
        <dbReference type="PROSITE" id="PS51296"/>
    </source>
</evidence>
<dbReference type="InterPro" id="IPR017941">
    <property type="entry name" value="Rieske_2Fe-2S"/>
</dbReference>
<reference evidence="6 7" key="1">
    <citation type="submission" date="2015-12" db="EMBL/GenBank/DDBJ databases">
        <authorList>
            <person name="Shamseldin A."/>
            <person name="Moawad H."/>
            <person name="Abd El-Rahim W.M."/>
            <person name="Sadowsky M.J."/>
        </authorList>
    </citation>
    <scope>NUCLEOTIDE SEQUENCE [LARGE SCALE GENOMIC DNA]</scope>
    <source>
        <strain evidence="6 7">SM2</strain>
    </source>
</reference>
<dbReference type="AlphaFoldDB" id="A0A127M9Z7"/>
<dbReference type="Gene3D" id="2.102.10.10">
    <property type="entry name" value="Rieske [2Fe-2S] iron-sulphur domain"/>
    <property type="match status" value="1"/>
</dbReference>
<dbReference type="KEGG" id="zal:AZF00_17845"/>
<dbReference type="Proteomes" id="UP000074119">
    <property type="component" value="Chromosome"/>
</dbReference>
<evidence type="ECO:0000313" key="7">
    <source>
        <dbReference type="Proteomes" id="UP000074119"/>
    </source>
</evidence>
<name>A0A127M9Z7_9GAMM</name>
<accession>A0A127M9Z7</accession>
<dbReference type="InterPro" id="IPR036922">
    <property type="entry name" value="Rieske_2Fe-2S_sf"/>
</dbReference>
<dbReference type="PROSITE" id="PS51296">
    <property type="entry name" value="RIESKE"/>
    <property type="match status" value="1"/>
</dbReference>
<dbReference type="STRING" id="1470434.AZF00_17845"/>
<feature type="domain" description="Rieske" evidence="5">
    <location>
        <begin position="4"/>
        <end position="101"/>
    </location>
</feature>
<organism evidence="6 7">
    <name type="scientific">Zhongshania aliphaticivorans</name>
    <dbReference type="NCBI Taxonomy" id="1470434"/>
    <lineage>
        <taxon>Bacteria</taxon>
        <taxon>Pseudomonadati</taxon>
        <taxon>Pseudomonadota</taxon>
        <taxon>Gammaproteobacteria</taxon>
        <taxon>Cellvibrionales</taxon>
        <taxon>Spongiibacteraceae</taxon>
        <taxon>Zhongshania</taxon>
    </lineage>
</organism>
<dbReference type="RefSeq" id="WP_008252794.1">
    <property type="nucleotide sequence ID" value="NZ_CP014544.1"/>
</dbReference>
<keyword evidence="2" id="KW-0479">Metal-binding</keyword>
<dbReference type="Pfam" id="PF00355">
    <property type="entry name" value="Rieske"/>
    <property type="match status" value="1"/>
</dbReference>
<keyword evidence="4" id="KW-0411">Iron-sulfur</keyword>
<dbReference type="GO" id="GO:0046872">
    <property type="term" value="F:metal ion binding"/>
    <property type="evidence" value="ECO:0007669"/>
    <property type="project" value="UniProtKB-KW"/>
</dbReference>
<gene>
    <name evidence="6" type="ORF">AZF00_17845</name>
</gene>
<evidence type="ECO:0000256" key="1">
    <source>
        <dbReference type="ARBA" id="ARBA00022714"/>
    </source>
</evidence>